<dbReference type="AlphaFoldDB" id="A0A7R9B3R9"/>
<dbReference type="PANTHER" id="PTHR23346:SF19">
    <property type="entry name" value="PROTEASOME ADAPTER AND SCAFFOLD PROTEIN ECM29"/>
    <property type="match status" value="1"/>
</dbReference>
<dbReference type="GO" id="GO:0036503">
    <property type="term" value="P:ERAD pathway"/>
    <property type="evidence" value="ECO:0007669"/>
    <property type="project" value="TreeGrafter"/>
</dbReference>
<evidence type="ECO:0000313" key="3">
    <source>
        <dbReference type="EMBL" id="CAD7265678.1"/>
    </source>
</evidence>
<dbReference type="GO" id="GO:0005634">
    <property type="term" value="C:nucleus"/>
    <property type="evidence" value="ECO:0007669"/>
    <property type="project" value="TreeGrafter"/>
</dbReference>
<sequence>MHEPLFVPRGNLSTYKELCSLASDLNQPDLIYKFMHLANHNAIWNSKKVSRDTILKPLYFQGAAFGFSTIASKAGQQLTEHLPKIIPRLYRYRFDPTPRIQNSMASIWHALVPETQKTVRYQQRLGTNQMYQTGRSNPSLLPGPFAVHVFRAVRDALTSVINSLLPIGSLGGQYHFRFPEPMGSSLFSDWTRPGSNGGIFHRRHLSFPTTPYLPPRLRVAGTVPTPYLPPRPRVAGTLSFPPPNLFVLSDGDPHGMGYTRRAGKAQRLKTLKKATTTKQYSTHGPVYYCSHQTYERKHSASGTPSVDHSSPRFSPTPTIRPPPTPLSPFSPEGYHLHPFTTPEPAYVFSPISLPYPHPLDPRDRLLVARKLHFD</sequence>
<gene>
    <name evidence="3" type="ORF">TSIB3V08_LOCUS9709</name>
</gene>
<dbReference type="InterPro" id="IPR016024">
    <property type="entry name" value="ARM-type_fold"/>
</dbReference>
<dbReference type="InterPro" id="IPR011989">
    <property type="entry name" value="ARM-like"/>
</dbReference>
<dbReference type="SUPFAM" id="SSF48371">
    <property type="entry name" value="ARM repeat"/>
    <property type="match status" value="1"/>
</dbReference>
<feature type="region of interest" description="Disordered" evidence="2">
    <location>
        <begin position="298"/>
        <end position="334"/>
    </location>
</feature>
<protein>
    <submittedName>
        <fullName evidence="3">Uncharacterized protein</fullName>
    </submittedName>
</protein>
<dbReference type="Gene3D" id="1.25.10.10">
    <property type="entry name" value="Leucine-rich Repeat Variant"/>
    <property type="match status" value="1"/>
</dbReference>
<dbReference type="GO" id="GO:0060090">
    <property type="term" value="F:molecular adaptor activity"/>
    <property type="evidence" value="ECO:0007669"/>
    <property type="project" value="TreeGrafter"/>
</dbReference>
<accession>A0A7R9B3R9</accession>
<evidence type="ECO:0000256" key="2">
    <source>
        <dbReference type="SAM" id="MobiDB-lite"/>
    </source>
</evidence>
<dbReference type="EMBL" id="OC005820">
    <property type="protein sequence ID" value="CAD7265678.1"/>
    <property type="molecule type" value="Genomic_DNA"/>
</dbReference>
<feature type="compositionally biased region" description="Pro residues" evidence="2">
    <location>
        <begin position="318"/>
        <end position="328"/>
    </location>
</feature>
<reference evidence="3" key="1">
    <citation type="submission" date="2020-11" db="EMBL/GenBank/DDBJ databases">
        <authorList>
            <person name="Tran Van P."/>
        </authorList>
    </citation>
    <scope>NUCLEOTIDE SEQUENCE</scope>
</reference>
<name>A0A7R9B3R9_TIMSH</name>
<organism evidence="3">
    <name type="scientific">Timema shepardi</name>
    <name type="common">Walking stick</name>
    <dbReference type="NCBI Taxonomy" id="629360"/>
    <lineage>
        <taxon>Eukaryota</taxon>
        <taxon>Metazoa</taxon>
        <taxon>Ecdysozoa</taxon>
        <taxon>Arthropoda</taxon>
        <taxon>Hexapoda</taxon>
        <taxon>Insecta</taxon>
        <taxon>Pterygota</taxon>
        <taxon>Neoptera</taxon>
        <taxon>Polyneoptera</taxon>
        <taxon>Phasmatodea</taxon>
        <taxon>Timematodea</taxon>
        <taxon>Timematoidea</taxon>
        <taxon>Timematidae</taxon>
        <taxon>Timema</taxon>
    </lineage>
</organism>
<evidence type="ECO:0000256" key="1">
    <source>
        <dbReference type="ARBA" id="ARBA00022737"/>
    </source>
</evidence>
<dbReference type="GO" id="GO:0005737">
    <property type="term" value="C:cytoplasm"/>
    <property type="evidence" value="ECO:0007669"/>
    <property type="project" value="TreeGrafter"/>
</dbReference>
<dbReference type="PANTHER" id="PTHR23346">
    <property type="entry name" value="TRANSLATIONAL ACTIVATOR GCN1-RELATED"/>
    <property type="match status" value="1"/>
</dbReference>
<keyword evidence="1" id="KW-0677">Repeat</keyword>
<proteinExistence type="predicted"/>